<feature type="transmembrane region" description="Helical" evidence="10">
    <location>
        <begin position="96"/>
        <end position="121"/>
    </location>
</feature>
<dbReference type="GO" id="GO:0015297">
    <property type="term" value="F:antiporter activity"/>
    <property type="evidence" value="ECO:0007669"/>
    <property type="project" value="UniProtKB-KW"/>
</dbReference>
<reference evidence="12 13" key="1">
    <citation type="submission" date="2016-03" db="EMBL/GenBank/DDBJ databases">
        <authorList>
            <person name="Ploux O."/>
        </authorList>
    </citation>
    <scope>NUCLEOTIDE SEQUENCE [LARGE SCALE GENOMIC DNA]</scope>
    <source>
        <strain evidence="12 13">UAMH 11012</strain>
    </source>
</reference>
<evidence type="ECO:0000256" key="9">
    <source>
        <dbReference type="ARBA" id="ARBA00023201"/>
    </source>
</evidence>
<dbReference type="PANTHER" id="PTHR43562:SF3">
    <property type="entry name" value="SODIUM ION_PROTON EXCHANGER (EUROFUNG)"/>
    <property type="match status" value="1"/>
</dbReference>
<feature type="transmembrane region" description="Helical" evidence="10">
    <location>
        <begin position="284"/>
        <end position="301"/>
    </location>
</feature>
<comment type="subcellular location">
    <subcellularLocation>
        <location evidence="1">Membrane</location>
        <topology evidence="1">Multi-pass membrane protein</topology>
    </subcellularLocation>
</comment>
<organism evidence="12 13">
    <name type="scientific">Phialocephala subalpina</name>
    <dbReference type="NCBI Taxonomy" id="576137"/>
    <lineage>
        <taxon>Eukaryota</taxon>
        <taxon>Fungi</taxon>
        <taxon>Dikarya</taxon>
        <taxon>Ascomycota</taxon>
        <taxon>Pezizomycotina</taxon>
        <taxon>Leotiomycetes</taxon>
        <taxon>Helotiales</taxon>
        <taxon>Mollisiaceae</taxon>
        <taxon>Phialocephala</taxon>
        <taxon>Phialocephala fortinii species complex</taxon>
    </lineage>
</organism>
<feature type="transmembrane region" description="Helical" evidence="10">
    <location>
        <begin position="166"/>
        <end position="187"/>
    </location>
</feature>
<dbReference type="GO" id="GO:1902600">
    <property type="term" value="P:proton transmembrane transport"/>
    <property type="evidence" value="ECO:0007669"/>
    <property type="project" value="InterPro"/>
</dbReference>
<dbReference type="InterPro" id="IPR006153">
    <property type="entry name" value="Cation/H_exchanger_TM"/>
</dbReference>
<evidence type="ECO:0000256" key="7">
    <source>
        <dbReference type="ARBA" id="ARBA00023065"/>
    </source>
</evidence>
<keyword evidence="6" id="KW-0915">Sodium</keyword>
<evidence type="ECO:0000256" key="1">
    <source>
        <dbReference type="ARBA" id="ARBA00004141"/>
    </source>
</evidence>
<feature type="transmembrane region" description="Helical" evidence="10">
    <location>
        <begin position="133"/>
        <end position="154"/>
    </location>
</feature>
<dbReference type="Gene3D" id="1.20.1530.20">
    <property type="match status" value="2"/>
</dbReference>
<dbReference type="Pfam" id="PF00999">
    <property type="entry name" value="Na_H_Exchanger"/>
    <property type="match status" value="2"/>
</dbReference>
<dbReference type="Proteomes" id="UP000184330">
    <property type="component" value="Unassembled WGS sequence"/>
</dbReference>
<evidence type="ECO:0000259" key="11">
    <source>
        <dbReference type="Pfam" id="PF00999"/>
    </source>
</evidence>
<evidence type="ECO:0000256" key="5">
    <source>
        <dbReference type="ARBA" id="ARBA00022989"/>
    </source>
</evidence>
<evidence type="ECO:0000256" key="3">
    <source>
        <dbReference type="ARBA" id="ARBA00022449"/>
    </source>
</evidence>
<dbReference type="STRING" id="576137.A0A1L7WRS7"/>
<keyword evidence="7" id="KW-0406">Ion transport</keyword>
<feature type="transmembrane region" description="Helical" evidence="10">
    <location>
        <begin position="43"/>
        <end position="61"/>
    </location>
</feature>
<dbReference type="OrthoDB" id="1288932at2759"/>
<feature type="domain" description="Cation/H+ exchanger transmembrane" evidence="11">
    <location>
        <begin position="30"/>
        <end position="219"/>
    </location>
</feature>
<proteinExistence type="predicted"/>
<accession>A0A1L7WRS7</accession>
<dbReference type="PANTHER" id="PTHR43562">
    <property type="entry name" value="NAPA-TYPE SODIUM/HYDROGEN ANTIPORTER"/>
    <property type="match status" value="1"/>
</dbReference>
<dbReference type="GO" id="GO:0006814">
    <property type="term" value="P:sodium ion transport"/>
    <property type="evidence" value="ECO:0007669"/>
    <property type="project" value="UniProtKB-KW"/>
</dbReference>
<name>A0A1L7WRS7_9HELO</name>
<evidence type="ECO:0000256" key="8">
    <source>
        <dbReference type="ARBA" id="ARBA00023136"/>
    </source>
</evidence>
<feature type="transmembrane region" description="Helical" evidence="10">
    <location>
        <begin position="430"/>
        <end position="452"/>
    </location>
</feature>
<evidence type="ECO:0000313" key="12">
    <source>
        <dbReference type="EMBL" id="CZR55476.1"/>
    </source>
</evidence>
<keyword evidence="13" id="KW-1185">Reference proteome</keyword>
<keyword evidence="5 10" id="KW-1133">Transmembrane helix</keyword>
<sequence>MSYLPYEEPGIATILSLTSFLILLNATRYILDRLLYCGIIAEILIGIIWGLPIGGTAWLTHGMQETIQAFGYLGLIGLVFEGGLSTDLNLLRKNAGMSVSVATVGLLMPIALSFILLVFPFSSSSGTLYPTPLAAFSAGASLCSTSLGTTFAILSSAGMQQTRIGTVLVGAAMMDDVVGLVMVNIVTTLGAGGMGGWPIARPIVASFGLLLIILVIAPYVLKPCWLFLAKHLPPVDAEDGNAANPKSTLHSFASKSVSAIPHLSFLLCTSVLIIFVTIAEFIDASVLFAAFIAGGVVSYLWNAERRTAGDEQAFDGPSLMYDQYYKSLMDYILVPFFFASIGFSIPITDMFSGPLVWKGIVYSILMIIAKGLVSLVIYSDYLIKLWKSKPQHSAARRSRSIPLRSTERSQTHQVSQAVPLQEPKAPHFDAMLVGFAMIARGEIGFLIASLSQSSGTLTLKNSLGDQSASGEAVFLVIVWAVVLCTITGPVAVGIIVRNQQRRSL</sequence>
<keyword evidence="8 10" id="KW-0472">Membrane</keyword>
<feature type="domain" description="Cation/H+ exchanger transmembrane" evidence="11">
    <location>
        <begin position="251"/>
        <end position="494"/>
    </location>
</feature>
<evidence type="ECO:0000256" key="2">
    <source>
        <dbReference type="ARBA" id="ARBA00022448"/>
    </source>
</evidence>
<feature type="transmembrane region" description="Helical" evidence="10">
    <location>
        <begin position="360"/>
        <end position="383"/>
    </location>
</feature>
<keyword evidence="4 10" id="KW-0812">Transmembrane</keyword>
<keyword evidence="2" id="KW-0813">Transport</keyword>
<dbReference type="AlphaFoldDB" id="A0A1L7WRS7"/>
<feature type="transmembrane region" description="Helical" evidence="10">
    <location>
        <begin position="472"/>
        <end position="496"/>
    </location>
</feature>
<evidence type="ECO:0000313" key="13">
    <source>
        <dbReference type="Proteomes" id="UP000184330"/>
    </source>
</evidence>
<feature type="transmembrane region" description="Helical" evidence="10">
    <location>
        <begin position="199"/>
        <end position="221"/>
    </location>
</feature>
<feature type="transmembrane region" description="Helical" evidence="10">
    <location>
        <begin position="328"/>
        <end position="348"/>
    </location>
</feature>
<keyword evidence="3" id="KW-0050">Antiport</keyword>
<evidence type="ECO:0000256" key="10">
    <source>
        <dbReference type="SAM" id="Phobius"/>
    </source>
</evidence>
<dbReference type="EMBL" id="FJOG01000006">
    <property type="protein sequence ID" value="CZR55476.1"/>
    <property type="molecule type" value="Genomic_DNA"/>
</dbReference>
<evidence type="ECO:0000256" key="6">
    <source>
        <dbReference type="ARBA" id="ARBA00023053"/>
    </source>
</evidence>
<keyword evidence="9" id="KW-0739">Sodium transport</keyword>
<evidence type="ECO:0000256" key="4">
    <source>
        <dbReference type="ARBA" id="ARBA00022692"/>
    </source>
</evidence>
<feature type="transmembrane region" description="Helical" evidence="10">
    <location>
        <begin position="67"/>
        <end position="84"/>
    </location>
</feature>
<dbReference type="InterPro" id="IPR038770">
    <property type="entry name" value="Na+/solute_symporter_sf"/>
</dbReference>
<gene>
    <name evidence="12" type="ORF">PAC_05364</name>
</gene>
<feature type="transmembrane region" description="Helical" evidence="10">
    <location>
        <begin position="12"/>
        <end position="31"/>
    </location>
</feature>
<dbReference type="GO" id="GO:0016020">
    <property type="term" value="C:membrane"/>
    <property type="evidence" value="ECO:0007669"/>
    <property type="project" value="UniProtKB-SubCell"/>
</dbReference>
<feature type="transmembrane region" description="Helical" evidence="10">
    <location>
        <begin position="259"/>
        <end position="278"/>
    </location>
</feature>
<protein>
    <submittedName>
        <fullName evidence="12">Related to Na+/H+ antiporter</fullName>
    </submittedName>
</protein>